<keyword evidence="3" id="KW-1003">Cell membrane</keyword>
<dbReference type="EnsemblPlants" id="TraesCS6B02G158200.1">
    <property type="protein sequence ID" value="TraesCS6B02G158200.1.cds1"/>
    <property type="gene ID" value="TraesCS6B02G158200"/>
</dbReference>
<dbReference type="FunFam" id="3.80.10.10:FF:000470">
    <property type="entry name" value="LRR receptor-like serine/threonine-protein kinase RPK2"/>
    <property type="match status" value="1"/>
</dbReference>
<evidence type="ECO:0000256" key="10">
    <source>
        <dbReference type="ARBA" id="ARBA00023170"/>
    </source>
</evidence>
<evidence type="ECO:0000256" key="7">
    <source>
        <dbReference type="ARBA" id="ARBA00022737"/>
    </source>
</evidence>
<keyword evidence="11" id="KW-0325">Glycoprotein</keyword>
<dbReference type="Proteomes" id="UP000019116">
    <property type="component" value="Chromosome 6B"/>
</dbReference>
<keyword evidence="8 12" id="KW-1133">Transmembrane helix</keyword>
<dbReference type="Pfam" id="PF23598">
    <property type="entry name" value="LRR_14"/>
    <property type="match status" value="1"/>
</dbReference>
<evidence type="ECO:0000259" key="15">
    <source>
        <dbReference type="Pfam" id="PF23598"/>
    </source>
</evidence>
<dbReference type="InterPro" id="IPR013210">
    <property type="entry name" value="LRR_N_plant-typ"/>
</dbReference>
<keyword evidence="7" id="KW-0677">Repeat</keyword>
<dbReference type="PANTHER" id="PTHR48057:SF7">
    <property type="entry name" value="LEUCINE-RICH REPEAT SERINE_THREONINE-PROTEIN KINASE 1"/>
    <property type="match status" value="1"/>
</dbReference>
<dbReference type="OrthoDB" id="1740823at2759"/>
<comment type="subcellular location">
    <subcellularLocation>
        <location evidence="1">Cell membrane</location>
        <topology evidence="1">Single-pass type I membrane protein</topology>
    </subcellularLocation>
</comment>
<protein>
    <submittedName>
        <fullName evidence="16">Uncharacterized protein</fullName>
    </submittedName>
</protein>
<name>A0A3B6PIZ1_WHEAT</name>
<keyword evidence="4" id="KW-0433">Leucine-rich repeat</keyword>
<dbReference type="OMA" id="EAPMHII"/>
<dbReference type="GO" id="GO:0005886">
    <property type="term" value="C:plasma membrane"/>
    <property type="evidence" value="ECO:0007669"/>
    <property type="project" value="UniProtKB-SubCell"/>
</dbReference>
<evidence type="ECO:0000256" key="2">
    <source>
        <dbReference type="ARBA" id="ARBA00009592"/>
    </source>
</evidence>
<dbReference type="PANTHER" id="PTHR48057">
    <property type="entry name" value="LEUCINE-RICH REPEAT SERINE/THREONINE-PROTEIN KINASE 1"/>
    <property type="match status" value="1"/>
</dbReference>
<keyword evidence="9 12" id="KW-0472">Membrane</keyword>
<dbReference type="Pfam" id="PF08263">
    <property type="entry name" value="LRRNT_2"/>
    <property type="match status" value="1"/>
</dbReference>
<evidence type="ECO:0000256" key="8">
    <source>
        <dbReference type="ARBA" id="ARBA00022989"/>
    </source>
</evidence>
<dbReference type="STRING" id="4565.A0A3B6PIZ1"/>
<dbReference type="Gene3D" id="3.80.10.10">
    <property type="entry name" value="Ribonuclease Inhibitor"/>
    <property type="match status" value="4"/>
</dbReference>
<evidence type="ECO:0000313" key="17">
    <source>
        <dbReference type="Proteomes" id="UP000019116"/>
    </source>
</evidence>
<evidence type="ECO:0000256" key="13">
    <source>
        <dbReference type="SAM" id="SignalP"/>
    </source>
</evidence>
<evidence type="ECO:0000256" key="6">
    <source>
        <dbReference type="ARBA" id="ARBA00022729"/>
    </source>
</evidence>
<evidence type="ECO:0000256" key="12">
    <source>
        <dbReference type="SAM" id="Phobius"/>
    </source>
</evidence>
<evidence type="ECO:0000259" key="14">
    <source>
        <dbReference type="Pfam" id="PF08263"/>
    </source>
</evidence>
<dbReference type="FunFam" id="3.80.10.10:FF:000213">
    <property type="entry name" value="Tyrosine-sulfated glycopeptide receptor 1"/>
    <property type="match status" value="1"/>
</dbReference>
<sequence>MHFFTVPPVVLQLFVLLILASPAAACIEQEKRNLLGFLAGLSQDGGLATSWRDNGTDCCEWEGITCNGDGAVTEVSLASRGLEGRILPSLADLTSLQRVNLSYNSFSGGLPLELMSSGSIIVLDVSFSRLNGPLPELPSLVTADRPLQVLNISSNQFSSEFPSAIWKMTKNLIALNASNNSFTGHIPSSLCLGSPSLTLLDLCYNRLSGDIPTTLGDCSKLKVLKVGHNNLSGTLPVETFHATSLEYLSLPNNGLQGELDRAHMIKLSNLLTLDLGGNHFGGNIPESIGQLRSLEELHLGSNNMSGELPSTLGNCTNLKTIDLKFNNFSGDLGKVKFATLQNLKSLDLMSNNLSGMLPESIYSCRNLTALRLSYNNFHGEISLRIGNLKHLSFLSLVRNSFTNIAKTLHGLKSCKNISVLLIGKTFMNEVMPQDETIHGFQNLQHLAIHQCSLTGRIPIWLSKLTNLKMLDLYSNQLTGPMPSWINSLNHLFRLDVSNNSLTGEIPITLMQMPMFKSDKAAVYSDPSLLDLDLIIYVAESSTLQYRIDSAWAKVLNLGKNKFTGVIPQEIGQLKALLFLDLSSNNFYGVIPQSICDLTNLQQLDPSNNHLTGEIPAALEILRFLSQFNISYNDLEGPIPTTGQLSTFQTSSFDGNPKLCGSLLIRDCSSVEEAPMHIISAKECSTKVIFAIAFGLFFGVGVLYDQLVLFRYFG</sequence>
<feature type="chain" id="PRO_5043179000" evidence="13">
    <location>
        <begin position="26"/>
        <end position="713"/>
    </location>
</feature>
<evidence type="ECO:0000256" key="4">
    <source>
        <dbReference type="ARBA" id="ARBA00022614"/>
    </source>
</evidence>
<dbReference type="SMR" id="A0A3B6PIZ1"/>
<feature type="signal peptide" evidence="13">
    <location>
        <begin position="1"/>
        <end position="25"/>
    </location>
</feature>
<dbReference type="GO" id="GO:0051606">
    <property type="term" value="P:detection of stimulus"/>
    <property type="evidence" value="ECO:0007669"/>
    <property type="project" value="UniProtKB-ARBA"/>
</dbReference>
<dbReference type="InterPro" id="IPR052595">
    <property type="entry name" value="LRRC69/RLP"/>
</dbReference>
<evidence type="ECO:0000256" key="9">
    <source>
        <dbReference type="ARBA" id="ARBA00023136"/>
    </source>
</evidence>
<dbReference type="GO" id="GO:0004672">
    <property type="term" value="F:protein kinase activity"/>
    <property type="evidence" value="ECO:0000318"/>
    <property type="project" value="GO_Central"/>
</dbReference>
<dbReference type="Pfam" id="PF13855">
    <property type="entry name" value="LRR_8"/>
    <property type="match status" value="1"/>
</dbReference>
<keyword evidence="17" id="KW-1185">Reference proteome</keyword>
<dbReference type="InterPro" id="IPR032675">
    <property type="entry name" value="LRR_dom_sf"/>
</dbReference>
<gene>
    <name evidence="16" type="primary">LOC123133864</name>
</gene>
<feature type="domain" description="Leucine-rich repeat-containing N-terminal plant-type" evidence="14">
    <location>
        <begin position="28"/>
        <end position="67"/>
    </location>
</feature>
<keyword evidence="5 12" id="KW-0812">Transmembrane</keyword>
<dbReference type="AlphaFoldDB" id="A0A3B6PIZ1"/>
<dbReference type="FunFam" id="3.80.10.10:FF:000530">
    <property type="entry name" value="Receptor-like protein 2"/>
    <property type="match status" value="1"/>
</dbReference>
<reference evidence="16" key="1">
    <citation type="submission" date="2018-08" db="EMBL/GenBank/DDBJ databases">
        <authorList>
            <person name="Rossello M."/>
        </authorList>
    </citation>
    <scope>NUCLEOTIDE SEQUENCE [LARGE SCALE GENOMIC DNA]</scope>
    <source>
        <strain evidence="16">cv. Chinese Spring</strain>
    </source>
</reference>
<dbReference type="InterPro" id="IPR001611">
    <property type="entry name" value="Leu-rich_rpt"/>
</dbReference>
<accession>A0A3B6PIZ1</accession>
<dbReference type="SUPFAM" id="SSF52047">
    <property type="entry name" value="RNI-like"/>
    <property type="match status" value="2"/>
</dbReference>
<feature type="transmembrane region" description="Helical" evidence="12">
    <location>
        <begin position="687"/>
        <end position="709"/>
    </location>
</feature>
<keyword evidence="6 13" id="KW-0732">Signal</keyword>
<proteinExistence type="inferred from homology"/>
<dbReference type="FunFam" id="3.80.10.10:FF:000403">
    <property type="entry name" value="Receptor-like protein 2"/>
    <property type="match status" value="1"/>
</dbReference>
<evidence type="ECO:0000256" key="1">
    <source>
        <dbReference type="ARBA" id="ARBA00004251"/>
    </source>
</evidence>
<dbReference type="InterPro" id="IPR003591">
    <property type="entry name" value="Leu-rich_rpt_typical-subtyp"/>
</dbReference>
<dbReference type="PaxDb" id="4565-Traes_6BS_EF15CD958.2"/>
<evidence type="ECO:0000256" key="3">
    <source>
        <dbReference type="ARBA" id="ARBA00022475"/>
    </source>
</evidence>
<comment type="similarity">
    <text evidence="2">Belongs to the RLP family.</text>
</comment>
<evidence type="ECO:0000313" key="16">
    <source>
        <dbReference type="EnsemblPlants" id="TraesCS6B02G158200.1.cds1"/>
    </source>
</evidence>
<evidence type="ECO:0000256" key="5">
    <source>
        <dbReference type="ARBA" id="ARBA00022692"/>
    </source>
</evidence>
<dbReference type="Gramene" id="TraesNOR6B03G03517570.1">
    <property type="protein sequence ID" value="TraesNOR6B03G03517570.1.CDS1"/>
    <property type="gene ID" value="TraesNOR6B03G03517570"/>
</dbReference>
<dbReference type="Gramene" id="TraesCS6B02G158200.1">
    <property type="protein sequence ID" value="TraesCS6B02G158200.1.cds1"/>
    <property type="gene ID" value="TraesCS6B02G158200"/>
</dbReference>
<dbReference type="SMART" id="SM00369">
    <property type="entry name" value="LRR_TYP"/>
    <property type="match status" value="8"/>
</dbReference>
<feature type="domain" description="Disease resistance R13L4/SHOC-2-like LRR" evidence="15">
    <location>
        <begin position="339"/>
        <end position="503"/>
    </location>
</feature>
<keyword evidence="10" id="KW-0675">Receptor</keyword>
<organism evidence="16">
    <name type="scientific">Triticum aestivum</name>
    <name type="common">Wheat</name>
    <dbReference type="NCBI Taxonomy" id="4565"/>
    <lineage>
        <taxon>Eukaryota</taxon>
        <taxon>Viridiplantae</taxon>
        <taxon>Streptophyta</taxon>
        <taxon>Embryophyta</taxon>
        <taxon>Tracheophyta</taxon>
        <taxon>Spermatophyta</taxon>
        <taxon>Magnoliopsida</taxon>
        <taxon>Liliopsida</taxon>
        <taxon>Poales</taxon>
        <taxon>Poaceae</taxon>
        <taxon>BOP clade</taxon>
        <taxon>Pooideae</taxon>
        <taxon>Triticodae</taxon>
        <taxon>Triticeae</taxon>
        <taxon>Triticinae</taxon>
        <taxon>Triticum</taxon>
    </lineage>
</organism>
<evidence type="ECO:0000256" key="11">
    <source>
        <dbReference type="ARBA" id="ARBA00023180"/>
    </source>
</evidence>
<dbReference type="InterPro" id="IPR055414">
    <property type="entry name" value="LRR_R13L4/SHOC2-like"/>
</dbReference>
<dbReference type="Pfam" id="PF00560">
    <property type="entry name" value="LRR_1"/>
    <property type="match status" value="7"/>
</dbReference>
<reference evidence="16" key="2">
    <citation type="submission" date="2018-10" db="UniProtKB">
        <authorList>
            <consortium name="EnsemblPlants"/>
        </authorList>
    </citation>
    <scope>IDENTIFICATION</scope>
</reference>